<proteinExistence type="predicted"/>
<evidence type="ECO:0000313" key="2">
    <source>
        <dbReference type="EMBL" id="TSD09620.1"/>
    </source>
</evidence>
<organism evidence="2 3">
    <name type="scientific">Haloglomus irregulare</name>
    <dbReference type="NCBI Taxonomy" id="2234134"/>
    <lineage>
        <taxon>Archaea</taxon>
        <taxon>Methanobacteriati</taxon>
        <taxon>Methanobacteriota</taxon>
        <taxon>Stenosarchaea group</taxon>
        <taxon>Halobacteria</taxon>
        <taxon>Halobacteriales</taxon>
        <taxon>Natronomonadaceae</taxon>
        <taxon>Haloglomus</taxon>
    </lineage>
</organism>
<dbReference type="AlphaFoldDB" id="A0A554MXW7"/>
<reference evidence="2 3" key="1">
    <citation type="submission" date="2018-06" db="EMBL/GenBank/DDBJ databases">
        <title>Natronomonas sp. F16-60 a new haloarchaeon isolated from a solar saltern of Isla Cristina, Huelva, Spain.</title>
        <authorList>
            <person name="Duran-Viseras A."/>
            <person name="Sanchez-Porro C."/>
            <person name="Ventosa A."/>
        </authorList>
    </citation>
    <scope>NUCLEOTIDE SEQUENCE [LARGE SCALE GENOMIC DNA]</scope>
    <source>
        <strain evidence="2 3">F16-60</strain>
    </source>
</reference>
<accession>A0A554MXW7</accession>
<dbReference type="InterPro" id="IPR023375">
    <property type="entry name" value="ADC_dom_sf"/>
</dbReference>
<feature type="region of interest" description="Disordered" evidence="1">
    <location>
        <begin position="1"/>
        <end position="20"/>
    </location>
</feature>
<dbReference type="Gene3D" id="2.40.400.10">
    <property type="entry name" value="Acetoacetate decarboxylase-like"/>
    <property type="match status" value="1"/>
</dbReference>
<dbReference type="GO" id="GO:0016829">
    <property type="term" value="F:lyase activity"/>
    <property type="evidence" value="ECO:0007669"/>
    <property type="project" value="InterPro"/>
</dbReference>
<name>A0A554MXW7_9EURY</name>
<dbReference type="SUPFAM" id="SSF160104">
    <property type="entry name" value="Acetoacetate decarboxylase-like"/>
    <property type="match status" value="1"/>
</dbReference>
<dbReference type="RefSeq" id="WP_144262906.1">
    <property type="nucleotide sequence ID" value="NZ_QMDX01000011.1"/>
</dbReference>
<dbReference type="EMBL" id="QMDX01000011">
    <property type="protein sequence ID" value="TSD09620.1"/>
    <property type="molecule type" value="Genomic_DNA"/>
</dbReference>
<sequence>MSADITAVGGTNGESEELSTGHQVELPLSTHATMTGAVLSASPEAVHELLPGGLRPIRATRDRAAVTLLCVDYDRIGYDSGITPYNEFGVLIPAVDGDTRTLPYASVFTRGVSGYVWHLPVTSEPAKALGVDIWGYPKEVADITHDDDGSTRRTSVHIDGQHLIDVTVERPPMFSQSDTSVGYTTKDGSVLREDLELHGEIGLWPYSSNISYSLGEHPRAERLKELDLSDRALMRFAADTEFIIHEGQRVGPV</sequence>
<dbReference type="InterPro" id="IPR010451">
    <property type="entry name" value="Acetoacetate_decarboxylase"/>
</dbReference>
<evidence type="ECO:0000313" key="3">
    <source>
        <dbReference type="Proteomes" id="UP000319894"/>
    </source>
</evidence>
<evidence type="ECO:0000256" key="1">
    <source>
        <dbReference type="SAM" id="MobiDB-lite"/>
    </source>
</evidence>
<keyword evidence="3" id="KW-1185">Reference proteome</keyword>
<comment type="caution">
    <text evidence="2">The sequence shown here is derived from an EMBL/GenBank/DDBJ whole genome shotgun (WGS) entry which is preliminary data.</text>
</comment>
<dbReference type="InParanoid" id="A0A554MXW7"/>
<dbReference type="Pfam" id="PF06314">
    <property type="entry name" value="ADC"/>
    <property type="match status" value="1"/>
</dbReference>
<dbReference type="Proteomes" id="UP000319894">
    <property type="component" value="Unassembled WGS sequence"/>
</dbReference>
<gene>
    <name evidence="2" type="ORF">DP107_14685</name>
</gene>
<dbReference type="OrthoDB" id="35899at2157"/>
<protein>
    <submittedName>
        <fullName evidence="2">Acetoacetate decarboxylase</fullName>
    </submittedName>
</protein>